<dbReference type="PANTHER" id="PTHR38663">
    <property type="match status" value="1"/>
</dbReference>
<dbReference type="InterPro" id="IPR023753">
    <property type="entry name" value="FAD/NAD-binding_dom"/>
</dbReference>
<evidence type="ECO:0000259" key="1">
    <source>
        <dbReference type="Pfam" id="PF07992"/>
    </source>
</evidence>
<keyword evidence="3" id="KW-1185">Reference proteome</keyword>
<evidence type="ECO:0000313" key="2">
    <source>
        <dbReference type="EMBL" id="ROO26451.1"/>
    </source>
</evidence>
<dbReference type="RefSeq" id="WP_123631363.1">
    <property type="nucleotide sequence ID" value="NZ_AYKH01000021.1"/>
</dbReference>
<dbReference type="Pfam" id="PF07992">
    <property type="entry name" value="Pyr_redox_2"/>
    <property type="match status" value="1"/>
</dbReference>
<dbReference type="PRINTS" id="PR00368">
    <property type="entry name" value="FADPNR"/>
</dbReference>
<dbReference type="InterPro" id="IPR036188">
    <property type="entry name" value="FAD/NAD-bd_sf"/>
</dbReference>
<reference evidence="2 3" key="1">
    <citation type="submission" date="2013-10" db="EMBL/GenBank/DDBJ databases">
        <title>Salinisphaera orenii MK-B5 Genome Sequencing.</title>
        <authorList>
            <person name="Lai Q."/>
            <person name="Li C."/>
            <person name="Shao Z."/>
        </authorList>
    </citation>
    <scope>NUCLEOTIDE SEQUENCE [LARGE SCALE GENOMIC DNA]</scope>
    <source>
        <strain evidence="2 3">MK-B5</strain>
    </source>
</reference>
<proteinExistence type="predicted"/>
<name>A0A423PLR5_9GAMM</name>
<dbReference type="Gene3D" id="3.50.50.60">
    <property type="entry name" value="FAD/NAD(P)-binding domain"/>
    <property type="match status" value="1"/>
</dbReference>
<feature type="domain" description="FAD/NAD(P)-binding" evidence="1">
    <location>
        <begin position="3"/>
        <end position="340"/>
    </location>
</feature>
<dbReference type="GO" id="GO:0016491">
    <property type="term" value="F:oxidoreductase activity"/>
    <property type="evidence" value="ECO:0007669"/>
    <property type="project" value="InterPro"/>
</dbReference>
<dbReference type="PRINTS" id="PR00411">
    <property type="entry name" value="PNDRDTASEI"/>
</dbReference>
<evidence type="ECO:0000313" key="3">
    <source>
        <dbReference type="Proteomes" id="UP000283993"/>
    </source>
</evidence>
<gene>
    <name evidence="2" type="ORF">SAOR_10355</name>
</gene>
<dbReference type="Proteomes" id="UP000283993">
    <property type="component" value="Unassembled WGS sequence"/>
</dbReference>
<accession>A0A423PLR5</accession>
<organism evidence="2 3">
    <name type="scientific">Salinisphaera orenii MK-B5</name>
    <dbReference type="NCBI Taxonomy" id="856730"/>
    <lineage>
        <taxon>Bacteria</taxon>
        <taxon>Pseudomonadati</taxon>
        <taxon>Pseudomonadota</taxon>
        <taxon>Gammaproteobacteria</taxon>
        <taxon>Salinisphaerales</taxon>
        <taxon>Salinisphaeraceae</taxon>
        <taxon>Salinisphaera</taxon>
    </lineage>
</organism>
<dbReference type="AlphaFoldDB" id="A0A423PLR5"/>
<dbReference type="PANTHER" id="PTHR38663:SF1">
    <property type="entry name" value="L-ORNITHINE N(5)-MONOOXYGENASE"/>
    <property type="match status" value="1"/>
</dbReference>
<dbReference type="EMBL" id="AYKH01000021">
    <property type="protein sequence ID" value="ROO26451.1"/>
    <property type="molecule type" value="Genomic_DNA"/>
</dbReference>
<comment type="caution">
    <text evidence="2">The sequence shown here is derived from an EMBL/GenBank/DDBJ whole genome shotgun (WGS) entry which is preliminary data.</text>
</comment>
<sequence length="379" mass="39357">MLDWLIVGGGPQGRHVGACLRRAAPAAAIAVLDDRPALAAWRRRADACGMRFLRSSGAHHLGRRADALRRFAADHGFDDSHHLGYYRRPSRALFEAHAEQATAGLDHIATRAQAIEPAADHWRIAAADGPPLRARRVVLARGPNAPARPAWGGAAEHVFDAGFRADAGPAGARVAVVGGGITGAQLALSLAAAGRDVCWVTRSAPRAADFDSDPCYAGAKCLAPFARLPLADRSAALAAARLPGTLPPDVMARITAALAAGEIAWRRGEVAAQDDAGLRLADGRRIDADRVILATGFEPRPRADSLPGATIARLGLSGDATGHLHLDDTLEAAPGLHVVGRPASLQLGPMAGNIRGARLAGQRLAAIAAAEDGPLARRA</sequence>
<protein>
    <recommendedName>
        <fullName evidence="1">FAD/NAD(P)-binding domain-containing protein</fullName>
    </recommendedName>
</protein>
<dbReference type="SUPFAM" id="SSF51905">
    <property type="entry name" value="FAD/NAD(P)-binding domain"/>
    <property type="match status" value="1"/>
</dbReference>